<evidence type="ECO:0000256" key="8">
    <source>
        <dbReference type="SAM" id="Phobius"/>
    </source>
</evidence>
<keyword evidence="4" id="KW-1003">Cell membrane</keyword>
<comment type="caution">
    <text evidence="9">The sequence shown here is derived from an EMBL/GenBank/DDBJ whole genome shotgun (WGS) entry which is preliminary data.</text>
</comment>
<evidence type="ECO:0000256" key="5">
    <source>
        <dbReference type="ARBA" id="ARBA00022692"/>
    </source>
</evidence>
<accession>A0ABS2DWX9</accession>
<gene>
    <name evidence="9" type="primary">dcuC</name>
    <name evidence="9" type="ORF">H6A60_12320</name>
</gene>
<evidence type="ECO:0000256" key="4">
    <source>
        <dbReference type="ARBA" id="ARBA00022475"/>
    </source>
</evidence>
<evidence type="ECO:0000256" key="6">
    <source>
        <dbReference type="ARBA" id="ARBA00022989"/>
    </source>
</evidence>
<dbReference type="InterPro" id="IPR004669">
    <property type="entry name" value="C4_dicarb_anaerob_car"/>
</dbReference>
<evidence type="ECO:0000256" key="1">
    <source>
        <dbReference type="ARBA" id="ARBA00004651"/>
    </source>
</evidence>
<dbReference type="PANTHER" id="PTHR42002:SF2">
    <property type="entry name" value="ANAEROBIC C4-DICARBOXYLATE TRANSPORTER DCUC-RELATED"/>
    <property type="match status" value="1"/>
</dbReference>
<dbReference type="InterPro" id="IPR018385">
    <property type="entry name" value="C4_dicarb_anaerob_car-like"/>
</dbReference>
<feature type="non-terminal residue" evidence="9">
    <location>
        <position position="1"/>
    </location>
</feature>
<feature type="non-terminal residue" evidence="9">
    <location>
        <position position="174"/>
    </location>
</feature>
<keyword evidence="7 8" id="KW-0472">Membrane</keyword>
<evidence type="ECO:0000256" key="3">
    <source>
        <dbReference type="ARBA" id="ARBA00022448"/>
    </source>
</evidence>
<dbReference type="Proteomes" id="UP000715095">
    <property type="component" value="Unassembled WGS sequence"/>
</dbReference>
<evidence type="ECO:0000313" key="10">
    <source>
        <dbReference type="Proteomes" id="UP000715095"/>
    </source>
</evidence>
<dbReference type="PANTHER" id="PTHR42002">
    <property type="entry name" value="ANAEROBIC C4-DICARBOXYLATE TRANSPORTER DCUC-RELATED"/>
    <property type="match status" value="1"/>
</dbReference>
<comment type="similarity">
    <text evidence="2">Belongs to the DcuC/DcuD transporter (TC 2.A.61) family.</text>
</comment>
<feature type="transmembrane region" description="Helical" evidence="8">
    <location>
        <begin position="84"/>
        <end position="104"/>
    </location>
</feature>
<evidence type="ECO:0000256" key="2">
    <source>
        <dbReference type="ARBA" id="ARBA00005275"/>
    </source>
</evidence>
<feature type="transmembrane region" description="Helical" evidence="8">
    <location>
        <begin position="150"/>
        <end position="169"/>
    </location>
</feature>
<dbReference type="RefSeq" id="WP_205105087.1">
    <property type="nucleotide sequence ID" value="NZ_JACJJC010000248.1"/>
</dbReference>
<reference evidence="9 10" key="1">
    <citation type="journal article" date="2021" name="Sci. Rep.">
        <title>The distribution of antibiotic resistance genes in chicken gut microbiota commensals.</title>
        <authorList>
            <person name="Juricova H."/>
            <person name="Matiasovicova J."/>
            <person name="Kubasova T."/>
            <person name="Cejkova D."/>
            <person name="Rychlik I."/>
        </authorList>
    </citation>
    <scope>NUCLEOTIDE SEQUENCE [LARGE SCALE GENOMIC DNA]</scope>
    <source>
        <strain evidence="9 10">An829</strain>
    </source>
</reference>
<name>A0ABS2DWX9_9BURK</name>
<keyword evidence="3" id="KW-0813">Transport</keyword>
<dbReference type="NCBIfam" id="NF037994">
    <property type="entry name" value="DcuC_1"/>
    <property type="match status" value="1"/>
</dbReference>
<keyword evidence="10" id="KW-1185">Reference proteome</keyword>
<proteinExistence type="inferred from homology"/>
<protein>
    <submittedName>
        <fullName evidence="9">C4-dicarboxylate transporter DcuC</fullName>
    </submittedName>
</protein>
<feature type="transmembrane region" description="Helical" evidence="8">
    <location>
        <begin position="46"/>
        <end position="64"/>
    </location>
</feature>
<evidence type="ECO:0000256" key="7">
    <source>
        <dbReference type="ARBA" id="ARBA00023136"/>
    </source>
</evidence>
<evidence type="ECO:0000313" key="9">
    <source>
        <dbReference type="EMBL" id="MBM6705248.1"/>
    </source>
</evidence>
<organism evidence="9 10">
    <name type="scientific">Sutterella massiliensis</name>
    <dbReference type="NCBI Taxonomy" id="1816689"/>
    <lineage>
        <taxon>Bacteria</taxon>
        <taxon>Pseudomonadati</taxon>
        <taxon>Pseudomonadota</taxon>
        <taxon>Betaproteobacteria</taxon>
        <taxon>Burkholderiales</taxon>
        <taxon>Sutterellaceae</taxon>
        <taxon>Sutterella</taxon>
    </lineage>
</organism>
<feature type="transmembrane region" description="Helical" evidence="8">
    <location>
        <begin position="111"/>
        <end position="130"/>
    </location>
</feature>
<feature type="transmembrane region" description="Helical" evidence="8">
    <location>
        <begin position="6"/>
        <end position="26"/>
    </location>
</feature>
<keyword evidence="5 8" id="KW-0812">Transmembrane</keyword>
<dbReference type="EMBL" id="JACJJC010000248">
    <property type="protein sequence ID" value="MBM6705248.1"/>
    <property type="molecule type" value="Genomic_DNA"/>
</dbReference>
<sequence>VVSSVKLDTVAALFLVWALVVVVEIVRNRGDLKKIFKDAMAMFQAMGKMFAGIVALIICAEFFASGLKASGLIDLLINSAQGVGAGMGAMTVILTAIVSLVTFLTGSGVGAYSSFAALAPDVAAGLGGSVEALVTPMQFASGMLRAMSPVAGVIIAVAGAAGVSPMAIVRRTWI</sequence>
<keyword evidence="6 8" id="KW-1133">Transmembrane helix</keyword>
<dbReference type="Pfam" id="PF03606">
    <property type="entry name" value="DcuC"/>
    <property type="match status" value="1"/>
</dbReference>
<comment type="subcellular location">
    <subcellularLocation>
        <location evidence="1">Cell membrane</location>
        <topology evidence="1">Multi-pass membrane protein</topology>
    </subcellularLocation>
</comment>